<evidence type="ECO:0000256" key="3">
    <source>
        <dbReference type="PIRSR" id="PIRSR600760-2"/>
    </source>
</evidence>
<feature type="binding site" evidence="3">
    <location>
        <position position="83"/>
    </location>
    <ligand>
        <name>Mg(2+)</name>
        <dbReference type="ChEBI" id="CHEBI:18420"/>
        <label>1</label>
        <note>catalytic</note>
    </ligand>
</feature>
<feature type="binding site" evidence="3">
    <location>
        <position position="84"/>
    </location>
    <ligand>
        <name>Mg(2+)</name>
        <dbReference type="ChEBI" id="CHEBI:18420"/>
        <label>1</label>
        <note>catalytic</note>
    </ligand>
</feature>
<dbReference type="EMBL" id="JAGQLH010000032">
    <property type="protein sequence ID" value="MCA9385633.1"/>
    <property type="molecule type" value="Genomic_DNA"/>
</dbReference>
<comment type="caution">
    <text evidence="4">The sequence shown here is derived from an EMBL/GenBank/DDBJ whole genome shotgun (WGS) entry which is preliminary data.</text>
</comment>
<organism evidence="4 5">
    <name type="scientific">Candidatus Dojkabacteria bacterium</name>
    <dbReference type="NCBI Taxonomy" id="2099670"/>
    <lineage>
        <taxon>Bacteria</taxon>
        <taxon>Candidatus Dojkabacteria</taxon>
    </lineage>
</organism>
<dbReference type="GO" id="GO:0007165">
    <property type="term" value="P:signal transduction"/>
    <property type="evidence" value="ECO:0007669"/>
    <property type="project" value="TreeGrafter"/>
</dbReference>
<proteinExistence type="predicted"/>
<reference evidence="4" key="1">
    <citation type="submission" date="2020-04" db="EMBL/GenBank/DDBJ databases">
        <authorList>
            <person name="Zhang T."/>
        </authorList>
    </citation>
    <scope>NUCLEOTIDE SEQUENCE</scope>
    <source>
        <strain evidence="4">HKST-UBA11</strain>
    </source>
</reference>
<dbReference type="GO" id="GO:0046872">
    <property type="term" value="F:metal ion binding"/>
    <property type="evidence" value="ECO:0007669"/>
    <property type="project" value="UniProtKB-KW"/>
</dbReference>
<dbReference type="PROSITE" id="PS00630">
    <property type="entry name" value="IMP_2"/>
    <property type="match status" value="1"/>
</dbReference>
<accession>A0A955RKQ7</accession>
<keyword evidence="1 3" id="KW-0479">Metal-binding</keyword>
<dbReference type="PANTHER" id="PTHR20854:SF4">
    <property type="entry name" value="INOSITOL-1-MONOPHOSPHATASE-RELATED"/>
    <property type="match status" value="1"/>
</dbReference>
<keyword evidence="2 3" id="KW-0460">Magnesium</keyword>
<protein>
    <submittedName>
        <fullName evidence="4">3'(2'),5'-bisphosphate nucleotidase CysQ</fullName>
    </submittedName>
</protein>
<dbReference type="SUPFAM" id="SSF56655">
    <property type="entry name" value="Carbohydrate phosphatase"/>
    <property type="match status" value="1"/>
</dbReference>
<dbReference type="GO" id="GO:0046854">
    <property type="term" value="P:phosphatidylinositol phosphate biosynthetic process"/>
    <property type="evidence" value="ECO:0007669"/>
    <property type="project" value="InterPro"/>
</dbReference>
<evidence type="ECO:0000256" key="2">
    <source>
        <dbReference type="ARBA" id="ARBA00022842"/>
    </source>
</evidence>
<evidence type="ECO:0000256" key="1">
    <source>
        <dbReference type="ARBA" id="ARBA00022723"/>
    </source>
</evidence>
<comment type="cofactor">
    <cofactor evidence="3">
        <name>Mg(2+)</name>
        <dbReference type="ChEBI" id="CHEBI:18420"/>
    </cofactor>
</comment>
<dbReference type="AlphaFoldDB" id="A0A955RKQ7"/>
<dbReference type="CDD" id="cd01638">
    <property type="entry name" value="CysQ"/>
    <property type="match status" value="1"/>
</dbReference>
<feature type="binding site" evidence="3">
    <location>
        <position position="81"/>
    </location>
    <ligand>
        <name>Mg(2+)</name>
        <dbReference type="ChEBI" id="CHEBI:18420"/>
        <label>1</label>
        <note>catalytic</note>
    </ligand>
</feature>
<dbReference type="InterPro" id="IPR000760">
    <property type="entry name" value="Inositol_monophosphatase-like"/>
</dbReference>
<gene>
    <name evidence="4" type="ORF">KC717_03220</name>
</gene>
<name>A0A955RKQ7_9BACT</name>
<feature type="binding site" evidence="3">
    <location>
        <position position="63"/>
    </location>
    <ligand>
        <name>Mg(2+)</name>
        <dbReference type="ChEBI" id="CHEBI:18420"/>
        <label>1</label>
        <note>catalytic</note>
    </ligand>
</feature>
<dbReference type="Gene3D" id="3.40.190.80">
    <property type="match status" value="1"/>
</dbReference>
<dbReference type="Pfam" id="PF00459">
    <property type="entry name" value="Inositol_P"/>
    <property type="match status" value="1"/>
</dbReference>
<dbReference type="GO" id="GO:0006020">
    <property type="term" value="P:inositol metabolic process"/>
    <property type="evidence" value="ECO:0007669"/>
    <property type="project" value="TreeGrafter"/>
</dbReference>
<reference evidence="4" key="2">
    <citation type="journal article" date="2021" name="Microbiome">
        <title>Successional dynamics and alternative stable states in a saline activated sludge microbial community over 9 years.</title>
        <authorList>
            <person name="Wang Y."/>
            <person name="Ye J."/>
            <person name="Ju F."/>
            <person name="Liu L."/>
            <person name="Boyd J.A."/>
            <person name="Deng Y."/>
            <person name="Parks D.H."/>
            <person name="Jiang X."/>
            <person name="Yin X."/>
            <person name="Woodcroft B.J."/>
            <person name="Tyson G.W."/>
            <person name="Hugenholtz P."/>
            <person name="Polz M.F."/>
            <person name="Zhang T."/>
        </authorList>
    </citation>
    <scope>NUCLEOTIDE SEQUENCE</scope>
    <source>
        <strain evidence="4">HKST-UBA11</strain>
    </source>
</reference>
<dbReference type="PANTHER" id="PTHR20854">
    <property type="entry name" value="INOSITOL MONOPHOSPHATASE"/>
    <property type="match status" value="1"/>
</dbReference>
<dbReference type="InterPro" id="IPR020550">
    <property type="entry name" value="Inositol_monophosphatase_CS"/>
</dbReference>
<dbReference type="Proteomes" id="UP000754563">
    <property type="component" value="Unassembled WGS sequence"/>
</dbReference>
<dbReference type="PRINTS" id="PR00377">
    <property type="entry name" value="IMPHPHTASES"/>
</dbReference>
<dbReference type="Gene3D" id="3.30.540.10">
    <property type="entry name" value="Fructose-1,6-Bisphosphatase, subunit A, domain 1"/>
    <property type="match status" value="1"/>
</dbReference>
<dbReference type="GO" id="GO:0008934">
    <property type="term" value="F:inositol monophosphate 1-phosphatase activity"/>
    <property type="evidence" value="ECO:0007669"/>
    <property type="project" value="TreeGrafter"/>
</dbReference>
<sequence>MEPFLKTAIRAAKKAGDVIMPIYAREFSIEEKEDKSPVTEADIAADKVLHEVLKETKIAIRSEETEDDLSILENEYLWVVDPIDGTKDFIQKNGEFCVMIGLLRNKQPILGVIYGPALGYLYYAEKNKGAFVSLGDGTVHELSIGNQESLAEASLVVSRNHFGDIFTPYLEKTGITNMKHFGSNGLKLCKVAEGSFDMMFNPTPYLSEWDSAAAQIIIEEAGGIMSGVNGKPLNYAKENSKNPYGVLAANKQLVTQFLEKTHE</sequence>
<feature type="binding site" evidence="3">
    <location>
        <position position="210"/>
    </location>
    <ligand>
        <name>Mg(2+)</name>
        <dbReference type="ChEBI" id="CHEBI:18420"/>
        <label>1</label>
        <note>catalytic</note>
    </ligand>
</feature>
<evidence type="ECO:0000313" key="5">
    <source>
        <dbReference type="Proteomes" id="UP000754563"/>
    </source>
</evidence>
<evidence type="ECO:0000313" key="4">
    <source>
        <dbReference type="EMBL" id="MCA9385633.1"/>
    </source>
</evidence>